<name>A0ABR5J0P4_9ACTN</name>
<evidence type="ECO:0000313" key="2">
    <source>
        <dbReference type="Proteomes" id="UP000037020"/>
    </source>
</evidence>
<dbReference type="Proteomes" id="UP000037020">
    <property type="component" value="Unassembled WGS sequence"/>
</dbReference>
<evidence type="ECO:0008006" key="3">
    <source>
        <dbReference type="Google" id="ProtNLM"/>
    </source>
</evidence>
<dbReference type="SUPFAM" id="SSF53383">
    <property type="entry name" value="PLP-dependent transferases"/>
    <property type="match status" value="1"/>
</dbReference>
<sequence length="70" mass="7467">MYKRQALDGVRRSGARLRDGIASIGHPLVDRVRGSGLLLGIVLTEPLAPQVQQAAQEAGLLVNAVCLLYT</sequence>
<keyword evidence="2" id="KW-1185">Reference proteome</keyword>
<gene>
    <name evidence="1" type="ORF">ADK38_28215</name>
</gene>
<dbReference type="Gene3D" id="3.90.1150.10">
    <property type="entry name" value="Aspartate Aminotransferase, domain 1"/>
    <property type="match status" value="1"/>
</dbReference>
<comment type="caution">
    <text evidence="1">The sequence shown here is derived from an EMBL/GenBank/DDBJ whole genome shotgun (WGS) entry which is preliminary data.</text>
</comment>
<organism evidence="1 2">
    <name type="scientific">Streptomyces varsoviensis</name>
    <dbReference type="NCBI Taxonomy" id="67373"/>
    <lineage>
        <taxon>Bacteria</taxon>
        <taxon>Bacillati</taxon>
        <taxon>Actinomycetota</taxon>
        <taxon>Actinomycetes</taxon>
        <taxon>Kitasatosporales</taxon>
        <taxon>Streptomycetaceae</taxon>
        <taxon>Streptomyces</taxon>
    </lineage>
</organism>
<protein>
    <recommendedName>
        <fullName evidence="3">Acetylornithine aminotransferase</fullName>
    </recommendedName>
</protein>
<dbReference type="InterPro" id="IPR015424">
    <property type="entry name" value="PyrdxlP-dep_Trfase"/>
</dbReference>
<reference evidence="1 2" key="1">
    <citation type="submission" date="2015-07" db="EMBL/GenBank/DDBJ databases">
        <authorList>
            <person name="Ju K.-S."/>
            <person name="Doroghazi J.R."/>
            <person name="Metcalf W.W."/>
        </authorList>
    </citation>
    <scope>NUCLEOTIDE SEQUENCE [LARGE SCALE GENOMIC DNA]</scope>
    <source>
        <strain evidence="1 2">NRRL B-3589</strain>
    </source>
</reference>
<dbReference type="InterPro" id="IPR015422">
    <property type="entry name" value="PyrdxlP-dep_Trfase_small"/>
</dbReference>
<evidence type="ECO:0000313" key="1">
    <source>
        <dbReference type="EMBL" id="KOG86939.1"/>
    </source>
</evidence>
<accession>A0ABR5J0P4</accession>
<feature type="non-terminal residue" evidence="1">
    <location>
        <position position="70"/>
    </location>
</feature>
<proteinExistence type="predicted"/>
<dbReference type="EMBL" id="LGUT01002533">
    <property type="protein sequence ID" value="KOG86939.1"/>
    <property type="molecule type" value="Genomic_DNA"/>
</dbReference>